<dbReference type="Gene3D" id="3.20.20.60">
    <property type="entry name" value="Phosphoenolpyruvate-binding domains"/>
    <property type="match status" value="2"/>
</dbReference>
<comment type="caution">
    <text evidence="22">The sequence shown here is derived from an EMBL/GenBank/DDBJ whole genome shotgun (WGS) entry which is preliminary data.</text>
</comment>
<comment type="cofactor">
    <cofactor evidence="1">
        <name>Mg(2+)</name>
        <dbReference type="ChEBI" id="CHEBI:18420"/>
    </cofactor>
</comment>
<dbReference type="PANTHER" id="PTHR43030:SF1">
    <property type="entry name" value="PHOSPHOENOLPYRUVATE SYNTHASE"/>
    <property type="match status" value="1"/>
</dbReference>
<dbReference type="Gene3D" id="3.40.50.300">
    <property type="entry name" value="P-loop containing nucleotide triphosphate hydrolases"/>
    <property type="match status" value="1"/>
</dbReference>
<reference evidence="22" key="1">
    <citation type="submission" date="2022-10" db="EMBL/GenBank/DDBJ databases">
        <authorList>
            <person name="Chen Y."/>
            <person name="Dougan E. K."/>
            <person name="Chan C."/>
            <person name="Rhodes N."/>
            <person name="Thang M."/>
        </authorList>
    </citation>
    <scope>NUCLEOTIDE SEQUENCE</scope>
</reference>
<evidence type="ECO:0000256" key="6">
    <source>
        <dbReference type="ARBA" id="ARBA00021623"/>
    </source>
</evidence>
<dbReference type="Proteomes" id="UP001152797">
    <property type="component" value="Unassembled WGS sequence"/>
</dbReference>
<evidence type="ECO:0000259" key="21">
    <source>
        <dbReference type="Pfam" id="PF02896"/>
    </source>
</evidence>
<dbReference type="PANTHER" id="PTHR43030">
    <property type="entry name" value="PHOSPHOENOLPYRUVATE SYNTHASE"/>
    <property type="match status" value="1"/>
</dbReference>
<evidence type="ECO:0000256" key="13">
    <source>
        <dbReference type="ARBA" id="ARBA00023134"/>
    </source>
</evidence>
<dbReference type="EMBL" id="CAMXCT010000802">
    <property type="protein sequence ID" value="CAI3983434.1"/>
    <property type="molecule type" value="Genomic_DNA"/>
</dbReference>
<dbReference type="EMBL" id="CAMXCT020000802">
    <property type="protein sequence ID" value="CAL1136809.1"/>
    <property type="molecule type" value="Genomic_DNA"/>
</dbReference>
<evidence type="ECO:0000256" key="14">
    <source>
        <dbReference type="ARBA" id="ARBA00033470"/>
    </source>
</evidence>
<dbReference type="FunFam" id="3.30.470.20:FF:000017">
    <property type="entry name" value="Phosphoenolpyruvate synthase"/>
    <property type="match status" value="1"/>
</dbReference>
<dbReference type="PROSITE" id="PS00370">
    <property type="entry name" value="PEP_ENZYMES_PHOS_SITE"/>
    <property type="match status" value="1"/>
</dbReference>
<dbReference type="GO" id="GO:0046872">
    <property type="term" value="F:metal ion binding"/>
    <property type="evidence" value="ECO:0007669"/>
    <property type="project" value="UniProtKB-KW"/>
</dbReference>
<keyword evidence="12 17" id="KW-0460">Magnesium</keyword>
<evidence type="ECO:0000256" key="11">
    <source>
        <dbReference type="ARBA" id="ARBA00022840"/>
    </source>
</evidence>
<evidence type="ECO:0000313" key="22">
    <source>
        <dbReference type="EMBL" id="CAI3983434.1"/>
    </source>
</evidence>
<dbReference type="GO" id="GO:0005525">
    <property type="term" value="F:GTP binding"/>
    <property type="evidence" value="ECO:0007669"/>
    <property type="project" value="UniProtKB-KW"/>
</dbReference>
<comment type="catalytic activity">
    <reaction evidence="15">
        <text>pyruvate + ATP + H2O = phosphoenolpyruvate + AMP + phosphate + 2 H(+)</text>
        <dbReference type="Rhea" id="RHEA:11364"/>
        <dbReference type="ChEBI" id="CHEBI:15361"/>
        <dbReference type="ChEBI" id="CHEBI:15377"/>
        <dbReference type="ChEBI" id="CHEBI:15378"/>
        <dbReference type="ChEBI" id="CHEBI:30616"/>
        <dbReference type="ChEBI" id="CHEBI:43474"/>
        <dbReference type="ChEBI" id="CHEBI:58702"/>
        <dbReference type="ChEBI" id="CHEBI:456215"/>
        <dbReference type="EC" id="2.7.9.2"/>
    </reaction>
</comment>
<organism evidence="22">
    <name type="scientific">Cladocopium goreaui</name>
    <dbReference type="NCBI Taxonomy" id="2562237"/>
    <lineage>
        <taxon>Eukaryota</taxon>
        <taxon>Sar</taxon>
        <taxon>Alveolata</taxon>
        <taxon>Dinophyceae</taxon>
        <taxon>Suessiales</taxon>
        <taxon>Symbiodiniaceae</taxon>
        <taxon>Cladocopium</taxon>
    </lineage>
</organism>
<evidence type="ECO:0000256" key="10">
    <source>
        <dbReference type="ARBA" id="ARBA00022777"/>
    </source>
</evidence>
<feature type="domain" description="PEP-utilising enzyme mobile" evidence="19">
    <location>
        <begin position="706"/>
        <end position="777"/>
    </location>
</feature>
<dbReference type="Pfam" id="PF02896">
    <property type="entry name" value="PEP-utilizers_C"/>
    <property type="match status" value="2"/>
</dbReference>
<sequence>MNPRRWVAWLCSRLPRTYGLAGFVVCCVLPCRCLEGPKESKDDSQLKDLGKRQVLLLGLDGAGKSAFLWLCENPITATLPAEQLPATQGAKRLTRKVPIARGVVDLDLCEVGGSESLRSFWPHYMTREVRRIVFFVDCRDSRLQEIADAIVAVPQKQLLLVARAAAGEEAAAREMLARLQKLLGKAPPVLWWTFSRSSTDALLKDWQNLAVLVSNHLQLHRPGLPSSSSRGPMAVHSKMSWRRCAATVTLGAMGLGFVAPQAPSSSVSRVTSASSASSSAPSATPNVSAPGAAVVAAGVMSLGAARGRRSAKKSVVSLRARGGQEDTRVCIPLEELRNTDVEKVGGKSASLGEMISQLSDVGVPVPGGFSTTAFAYKEFLDKGGINAYINDQLSDESIYEDVDKLMKVGKAIRDKIMDTPFQKDFEEELKAQWQRVSGGDEKFTFAVRSSATAEDLPDASFAGQQETFLNVMGYEDMKEKVHLVFASLFTDRAISYRHDRGFEHEKVQLCATCQKMVRSETGSAGVMFSLDTESGFKDVVFVTSAYGLGETVVGGTVNPDEWYVFKPTLAEGKNSIISRTMGSKLVKMVYKAGGGSETVDTSEEEQNSWSASDQEVKDLAEMAVKIEKHYGRPMDIEWARDGDDGKLYIVQARPETVASQKKVGVIEEYKMLEKGGETVAEGRAVGKRIGSGEVNILTSIDQMGEFEQGQVLVADMTDPDWEPIMKKAGAIITNRGGRTCHAAIIARELGIPAIVGCGDATDKVKKGDKVTVSCAEGDTGFIYKGELKFEKKVQDLGELPEVGLKIMMNVGNPETAFSFGQLPNEGIGLARLEFVINNAIGVHPKALLNYDTLDGETKELVDERMKGYKDPKDFYVKKIAEGVATLAASVYPKRIIVRLSDFKSNEYKSLIGGEQYEPDEENPMIGFRGCGRYTDPFFEECFAMELEAVKMVRGEMGLKNVEIMIPFVRTLEMAKDVNEVLEKNGLKRGEDGLKVNMMAELPSNVFLAEEFLEYFDGFSIGSNDLTQLTLGLDRDSGLVAQYFDERNPAVMKGLETLIKAAKAKGKYVGICGQGPSDHPDLAKWLMEQGIDSVSLNPDSAAHRHSNLAVLGKVRDRHHGGPQKDVVAQVQEPGGEKNEPEDEKPMIGFRCGRMPSSPQNWSSFRDAMELPGIPDAKEPDGPEDGIVVLENDLGAAIEVTLDQELKVLYPRKSWSFDITRASDKLMKVHCRDSPSIFGTRRVEDSSTLRASESFGFFGIEVFDFLQKDREEVDREKSLQQERKKRMEGQLEILHLIIGYGCFPLFFLCTAVFLVVLVLLTCLDPEDVDSAAVLCLGLVLSLAVLSCCSFTAQTASLRCPGPRQKVLAYYAPFGCCFLGSVTVTIAIVRYVMAGFWWTVLAAGLPCCCMSTWAGLACWGGSFEEAIKDAERSEKKSVSNRTIVFHGKVRPGTGRCVCSWPGKYESAWDALVTGSRSGDISAAVVFLPKGSKDFGSHDVIPEEERLQGSCWCVPLYGEPKPWGCRWWTKWIANIERAHGEGAEMEVYFFKGMKGKGKVQDFSTAGAEHLRRDAILAKKQDFFHSQAFSNACHEGIEDLSKDPRGDSSSQYSREVQRLFLAWLPEEERHFMEASEGLGNSQKAEVAWLERKGYAYTEVEVDISHWPSHFWEETALVPYRFLPKFHSKMNQSDDSVAQTGNSTNKLSSADDVNEVLASRLVNGQEKNGLKRGEDGLKVNMMAELPTFFLAEEFLEYFASWQYQLDGFSIGSNDLTQLTLGLDRDSGLVAKYFDERNPAVAWRH</sequence>
<evidence type="ECO:0000256" key="3">
    <source>
        <dbReference type="ARBA" id="ARBA00004742"/>
    </source>
</evidence>
<dbReference type="FunFam" id="3.30.1490.20:FF:000010">
    <property type="entry name" value="Phosphoenolpyruvate synthase"/>
    <property type="match status" value="1"/>
</dbReference>
<dbReference type="InterPro" id="IPR023151">
    <property type="entry name" value="PEP_util_CS"/>
</dbReference>
<dbReference type="InterPro" id="IPR008279">
    <property type="entry name" value="PEP-util_enz_mobile_dom"/>
</dbReference>
<feature type="binding site" evidence="17">
    <location>
        <position position="87"/>
    </location>
    <ligand>
        <name>Mg(2+)</name>
        <dbReference type="ChEBI" id="CHEBI:18420"/>
    </ligand>
</feature>
<dbReference type="InterPro" id="IPR040442">
    <property type="entry name" value="Pyrv_kinase-like_dom_sf"/>
</dbReference>
<dbReference type="SUPFAM" id="SSF56059">
    <property type="entry name" value="Glutathione synthetase ATP-binding domain-like"/>
    <property type="match status" value="1"/>
</dbReference>
<dbReference type="SUPFAM" id="SSF51621">
    <property type="entry name" value="Phosphoenolpyruvate/pyruvate domain"/>
    <property type="match status" value="2"/>
</dbReference>
<keyword evidence="8 17" id="KW-0479">Metal-binding</keyword>
<dbReference type="Pfam" id="PF01326">
    <property type="entry name" value="PPDK_N"/>
    <property type="match status" value="1"/>
</dbReference>
<feature type="transmembrane region" description="Helical" evidence="18">
    <location>
        <begin position="1329"/>
        <end position="1353"/>
    </location>
</feature>
<dbReference type="InterPro" id="IPR006319">
    <property type="entry name" value="PEP_synth"/>
</dbReference>
<dbReference type="InterPro" id="IPR027417">
    <property type="entry name" value="P-loop_NTPase"/>
</dbReference>
<evidence type="ECO:0000256" key="9">
    <source>
        <dbReference type="ARBA" id="ARBA00022741"/>
    </source>
</evidence>
<dbReference type="Pfam" id="PF00391">
    <property type="entry name" value="PEP-utilizers"/>
    <property type="match status" value="1"/>
</dbReference>
<dbReference type="Gene3D" id="3.50.30.10">
    <property type="entry name" value="Phosphohistidine domain"/>
    <property type="match status" value="1"/>
</dbReference>
<evidence type="ECO:0000256" key="15">
    <source>
        <dbReference type="ARBA" id="ARBA00047700"/>
    </source>
</evidence>
<feature type="transmembrane region" description="Helical" evidence="18">
    <location>
        <begin position="1392"/>
        <end position="1416"/>
    </location>
</feature>
<keyword evidence="9 16" id="KW-0547">Nucleotide-binding</keyword>
<feature type="transmembrane region" description="Helical" evidence="18">
    <location>
        <begin position="1365"/>
        <end position="1386"/>
    </location>
</feature>
<dbReference type="Gene3D" id="3.30.1490.20">
    <property type="entry name" value="ATP-grasp fold, A domain"/>
    <property type="match status" value="1"/>
</dbReference>
<feature type="transmembrane region" description="Helical" evidence="18">
    <location>
        <begin position="1291"/>
        <end position="1317"/>
    </location>
</feature>
<protein>
    <recommendedName>
        <fullName evidence="6">Phosphoenolpyruvate synthase</fullName>
        <ecNumber evidence="5">2.7.9.2</ecNumber>
    </recommendedName>
    <alternativeName>
        <fullName evidence="14">Pyruvate, water dikinase</fullName>
    </alternativeName>
</protein>
<dbReference type="FunFam" id="3.50.30.10:FF:000002">
    <property type="entry name" value="Phosphoenolpyruvate synthase"/>
    <property type="match status" value="1"/>
</dbReference>
<evidence type="ECO:0000256" key="17">
    <source>
        <dbReference type="PIRSR" id="PIRSR606689-2"/>
    </source>
</evidence>
<dbReference type="EC" id="2.7.9.2" evidence="5"/>
<feature type="binding site" evidence="17">
    <location>
        <position position="65"/>
    </location>
    <ligand>
        <name>Mg(2+)</name>
        <dbReference type="ChEBI" id="CHEBI:18420"/>
    </ligand>
</feature>
<evidence type="ECO:0000256" key="16">
    <source>
        <dbReference type="PIRSR" id="PIRSR606689-1"/>
    </source>
</evidence>
<dbReference type="InterPro" id="IPR000121">
    <property type="entry name" value="PEP_util_C"/>
</dbReference>
<comment type="similarity">
    <text evidence="4">Belongs to the PEP-utilizing enzyme family.</text>
</comment>
<keyword evidence="18" id="KW-1133">Transmembrane helix</keyword>
<dbReference type="FunFam" id="3.20.20.60:FF:000010">
    <property type="entry name" value="Phosphoenolpyruvate synthase"/>
    <property type="match status" value="1"/>
</dbReference>
<comment type="function">
    <text evidence="2">Catalyzes the phosphorylation of pyruvate to phosphoenolpyruvate.</text>
</comment>
<evidence type="ECO:0000256" key="5">
    <source>
        <dbReference type="ARBA" id="ARBA00011996"/>
    </source>
</evidence>
<dbReference type="InterPro" id="IPR002192">
    <property type="entry name" value="PPDK_AMP/ATP-bd"/>
</dbReference>
<feature type="domain" description="Pyruvate phosphate dikinase AMP/ATP-binding" evidence="20">
    <location>
        <begin position="342"/>
        <end position="671"/>
    </location>
</feature>
<dbReference type="Gene3D" id="3.30.470.20">
    <property type="entry name" value="ATP-grasp fold, B domain"/>
    <property type="match status" value="1"/>
</dbReference>
<dbReference type="OrthoDB" id="25466at2759"/>
<evidence type="ECO:0000256" key="18">
    <source>
        <dbReference type="SAM" id="Phobius"/>
    </source>
</evidence>
<evidence type="ECO:0000256" key="8">
    <source>
        <dbReference type="ARBA" id="ARBA00022723"/>
    </source>
</evidence>
<feature type="binding site" evidence="16">
    <location>
        <begin position="58"/>
        <end position="65"/>
    </location>
    <ligand>
        <name>GTP</name>
        <dbReference type="ChEBI" id="CHEBI:37565"/>
    </ligand>
</feature>
<dbReference type="SUPFAM" id="SSF52540">
    <property type="entry name" value="P-loop containing nucleoside triphosphate hydrolases"/>
    <property type="match status" value="1"/>
</dbReference>
<reference evidence="23 24" key="2">
    <citation type="submission" date="2024-05" db="EMBL/GenBank/DDBJ databases">
        <authorList>
            <person name="Chen Y."/>
            <person name="Shah S."/>
            <person name="Dougan E. K."/>
            <person name="Thang M."/>
            <person name="Chan C."/>
        </authorList>
    </citation>
    <scope>NUCLEOTIDE SEQUENCE [LARGE SCALE GENOMIC DNA]</scope>
</reference>
<evidence type="ECO:0000313" key="24">
    <source>
        <dbReference type="Proteomes" id="UP001152797"/>
    </source>
</evidence>
<keyword evidence="18" id="KW-0812">Transmembrane</keyword>
<dbReference type="SUPFAM" id="SSF52009">
    <property type="entry name" value="Phosphohistidine domain"/>
    <property type="match status" value="1"/>
</dbReference>
<keyword evidence="7" id="KW-0808">Transferase</keyword>
<dbReference type="GO" id="GO:0005524">
    <property type="term" value="F:ATP binding"/>
    <property type="evidence" value="ECO:0007669"/>
    <property type="project" value="UniProtKB-KW"/>
</dbReference>
<evidence type="ECO:0000313" key="23">
    <source>
        <dbReference type="EMBL" id="CAL4770746.1"/>
    </source>
</evidence>
<dbReference type="InterPro" id="IPR018274">
    <property type="entry name" value="PEP_util_AS"/>
</dbReference>
<comment type="pathway">
    <text evidence="3">Carbohydrate biosynthesis; gluconeogenesis.</text>
</comment>
<name>A0A9P1FN47_9DINO</name>
<evidence type="ECO:0000256" key="4">
    <source>
        <dbReference type="ARBA" id="ARBA00007837"/>
    </source>
</evidence>
<dbReference type="InterPro" id="IPR006689">
    <property type="entry name" value="Small_GTPase_ARF/SAR"/>
</dbReference>
<evidence type="ECO:0000259" key="19">
    <source>
        <dbReference type="Pfam" id="PF00391"/>
    </source>
</evidence>
<accession>A0A9P1FN47</accession>
<evidence type="ECO:0000259" key="20">
    <source>
        <dbReference type="Pfam" id="PF01326"/>
    </source>
</evidence>
<dbReference type="InterPro" id="IPR036637">
    <property type="entry name" value="Phosphohistidine_dom_sf"/>
</dbReference>
<evidence type="ECO:0000256" key="12">
    <source>
        <dbReference type="ARBA" id="ARBA00022842"/>
    </source>
</evidence>
<dbReference type="GO" id="GO:0008986">
    <property type="term" value="F:pyruvate, water dikinase activity"/>
    <property type="evidence" value="ECO:0007669"/>
    <property type="project" value="UniProtKB-EC"/>
</dbReference>
<keyword evidence="18" id="KW-0472">Membrane</keyword>
<keyword evidence="11" id="KW-0067">ATP-binding</keyword>
<evidence type="ECO:0000256" key="1">
    <source>
        <dbReference type="ARBA" id="ARBA00001946"/>
    </source>
</evidence>
<dbReference type="NCBIfam" id="NF005057">
    <property type="entry name" value="PRK06464.1"/>
    <property type="match status" value="1"/>
</dbReference>
<dbReference type="GO" id="GO:0003924">
    <property type="term" value="F:GTPase activity"/>
    <property type="evidence" value="ECO:0007669"/>
    <property type="project" value="InterPro"/>
</dbReference>
<evidence type="ECO:0000256" key="7">
    <source>
        <dbReference type="ARBA" id="ARBA00022679"/>
    </source>
</evidence>
<dbReference type="PROSITE" id="PS00742">
    <property type="entry name" value="PEP_ENZYMES_2"/>
    <property type="match status" value="2"/>
</dbReference>
<feature type="domain" description="PEP-utilising enzyme C-terminal" evidence="21">
    <location>
        <begin position="1723"/>
        <end position="1794"/>
    </location>
</feature>
<proteinExistence type="inferred from homology"/>
<dbReference type="EMBL" id="CAMXCT030000802">
    <property type="protein sequence ID" value="CAL4770746.1"/>
    <property type="molecule type" value="Genomic_DNA"/>
</dbReference>
<feature type="domain" description="PEP-utilising enzyme C-terminal" evidence="21">
    <location>
        <begin position="804"/>
        <end position="1102"/>
    </location>
</feature>
<evidence type="ECO:0000256" key="2">
    <source>
        <dbReference type="ARBA" id="ARBA00002988"/>
    </source>
</evidence>
<keyword evidence="13 16" id="KW-0342">GTP-binding</keyword>
<dbReference type="Pfam" id="PF00025">
    <property type="entry name" value="Arf"/>
    <property type="match status" value="1"/>
</dbReference>
<feature type="binding site" evidence="16">
    <location>
        <position position="113"/>
    </location>
    <ligand>
        <name>GTP</name>
        <dbReference type="ChEBI" id="CHEBI:37565"/>
    </ligand>
</feature>
<keyword evidence="24" id="KW-1185">Reference proteome</keyword>
<dbReference type="NCBIfam" id="TIGR01418">
    <property type="entry name" value="PEP_synth"/>
    <property type="match status" value="1"/>
</dbReference>
<gene>
    <name evidence="22" type="ORF">C1SCF055_LOCUS11048</name>
</gene>
<keyword evidence="10" id="KW-0418">Kinase</keyword>
<dbReference type="InterPro" id="IPR015813">
    <property type="entry name" value="Pyrv/PenolPyrv_kinase-like_dom"/>
</dbReference>
<dbReference type="InterPro" id="IPR013815">
    <property type="entry name" value="ATP_grasp_subdomain_1"/>
</dbReference>